<accession>A0A4Z2JHZ2</accession>
<proteinExistence type="inferred from homology"/>
<dbReference type="GO" id="GO:0004843">
    <property type="term" value="F:cysteine-type deubiquitinase activity"/>
    <property type="evidence" value="ECO:0007669"/>
    <property type="project" value="UniProtKB-UniRule"/>
</dbReference>
<gene>
    <name evidence="10" type="primary">Fam188b</name>
    <name evidence="10" type="ORF">EYF80_000652</name>
</gene>
<evidence type="ECO:0000256" key="7">
    <source>
        <dbReference type="ARBA" id="ARBA00037630"/>
    </source>
</evidence>
<dbReference type="PANTHER" id="PTHR12473:SF8">
    <property type="entry name" value="UBIQUITIN CARBOXYL-TERMINAL HYDROLASE MINDY-4-RELATED"/>
    <property type="match status" value="1"/>
</dbReference>
<evidence type="ECO:0000256" key="1">
    <source>
        <dbReference type="ARBA" id="ARBA00000707"/>
    </source>
</evidence>
<evidence type="ECO:0000256" key="4">
    <source>
        <dbReference type="ARBA" id="ARBA00022786"/>
    </source>
</evidence>
<keyword evidence="11" id="KW-1185">Reference proteome</keyword>
<dbReference type="Pfam" id="PF26038">
    <property type="entry name" value="Dimer_MINDY4_N"/>
    <property type="match status" value="1"/>
</dbReference>
<evidence type="ECO:0000256" key="2">
    <source>
        <dbReference type="ARBA" id="ARBA00011074"/>
    </source>
</evidence>
<evidence type="ECO:0000256" key="5">
    <source>
        <dbReference type="ARBA" id="ARBA00022801"/>
    </source>
</evidence>
<evidence type="ECO:0000256" key="8">
    <source>
        <dbReference type="RuleBase" id="RU367088"/>
    </source>
</evidence>
<dbReference type="InterPro" id="IPR039785">
    <property type="entry name" value="MINY3/4"/>
</dbReference>
<dbReference type="GO" id="GO:1990380">
    <property type="term" value="F:K48-linked deubiquitinase activity"/>
    <property type="evidence" value="ECO:0007669"/>
    <property type="project" value="UniProtKB-UniRule"/>
</dbReference>
<evidence type="ECO:0000256" key="3">
    <source>
        <dbReference type="ARBA" id="ARBA00022670"/>
    </source>
</evidence>
<dbReference type="InterPro" id="IPR025257">
    <property type="entry name" value="MINDY-3/4_CD"/>
</dbReference>
<keyword evidence="5 8" id="KW-0378">Hydrolase</keyword>
<dbReference type="PANTHER" id="PTHR12473">
    <property type="entry name" value="UBIQUITIN CARBOXYL-TERMINAL HYDROLASE MINDY-4-RELATED"/>
    <property type="match status" value="1"/>
</dbReference>
<comment type="caution">
    <text evidence="10">The sequence shown here is derived from an EMBL/GenBank/DDBJ whole genome shotgun (WGS) entry which is preliminary data.</text>
</comment>
<dbReference type="GO" id="GO:0006508">
    <property type="term" value="P:proteolysis"/>
    <property type="evidence" value="ECO:0007669"/>
    <property type="project" value="UniProtKB-KW"/>
</dbReference>
<keyword evidence="4 8" id="KW-0833">Ubl conjugation pathway</keyword>
<dbReference type="EC" id="3.4.19.12" evidence="8"/>
<dbReference type="OrthoDB" id="10263628at2759"/>
<keyword evidence="6 8" id="KW-0788">Thiol protease</keyword>
<dbReference type="Proteomes" id="UP000314294">
    <property type="component" value="Unassembled WGS sequence"/>
</dbReference>
<dbReference type="InterPro" id="IPR059022">
    <property type="entry name" value="MINDY4_N"/>
</dbReference>
<reference evidence="10 11" key="1">
    <citation type="submission" date="2019-03" db="EMBL/GenBank/DDBJ databases">
        <title>First draft genome of Liparis tanakae, snailfish: a comprehensive survey of snailfish specific genes.</title>
        <authorList>
            <person name="Kim W."/>
            <person name="Song I."/>
            <person name="Jeong J.-H."/>
            <person name="Kim D."/>
            <person name="Kim S."/>
            <person name="Ryu S."/>
            <person name="Song J.Y."/>
            <person name="Lee S.K."/>
        </authorList>
    </citation>
    <scope>NUCLEOTIDE SEQUENCE [LARGE SCALE GENOMIC DNA]</scope>
    <source>
        <tissue evidence="10">Muscle</tissue>
    </source>
</reference>
<dbReference type="Pfam" id="PF13898">
    <property type="entry name" value="MINDY-3_4_CD"/>
    <property type="match status" value="1"/>
</dbReference>
<sequence length="371" mass="41886">MAASVEEASSSVVREYLSRKGLRRTIACMDEELPRTESSVNNRSHLRQILNMEGLYRKNKAQLSPLKTLLEIIVKHHVESLKDDQIPISRSDPLQVKSLTRPNGVDLDVAEMVLDDIDDEEDLRELSKVSFQRTVAERSFAGGPMDQHTAVELKTILLGSSLNCFNIEWRNQEILGGIISPQLDNTDLKECLKRVKDDMDVPTTTLIGAHGYCTQELVNLLLCGRAVSNVFDNDMELDSGNGNMTLLKGVKGHCDVGLMSLFEHYNICRVGAYLKTPRYPIWVVCSESHFSVLFGLQRELLTNQGQSLEFELYYYDGLANQQEEIRLTVSVGDSALSCHDVDTDLIPPLEHCIRTRWKDAFVNWNDTEPIL</sequence>
<dbReference type="EMBL" id="SRLO01000002">
    <property type="protein sequence ID" value="TNN89364.1"/>
    <property type="molecule type" value="Genomic_DNA"/>
</dbReference>
<evidence type="ECO:0000313" key="10">
    <source>
        <dbReference type="EMBL" id="TNN89364.1"/>
    </source>
</evidence>
<comment type="catalytic activity">
    <reaction evidence="1 8">
        <text>Thiol-dependent hydrolysis of ester, thioester, amide, peptide and isopeptide bonds formed by the C-terminal Gly of ubiquitin (a 76-residue protein attached to proteins as an intracellular targeting signal).</text>
        <dbReference type="EC" id="3.4.19.12"/>
    </reaction>
</comment>
<feature type="domain" description="Deubiquitinating enzyme MINDY-3/4 conserved" evidence="9">
    <location>
        <begin position="154"/>
        <end position="366"/>
    </location>
</feature>
<dbReference type="SMART" id="SM01174">
    <property type="entry name" value="DUF4205"/>
    <property type="match status" value="1"/>
</dbReference>
<evidence type="ECO:0000313" key="11">
    <source>
        <dbReference type="Proteomes" id="UP000314294"/>
    </source>
</evidence>
<evidence type="ECO:0000256" key="6">
    <source>
        <dbReference type="ARBA" id="ARBA00022807"/>
    </source>
</evidence>
<comment type="similarity">
    <text evidence="2 8">Belongs to the MINDY deubiquitinase family. FAM188 subfamily.</text>
</comment>
<organism evidence="10 11">
    <name type="scientific">Liparis tanakae</name>
    <name type="common">Tanaka's snailfish</name>
    <dbReference type="NCBI Taxonomy" id="230148"/>
    <lineage>
        <taxon>Eukaryota</taxon>
        <taxon>Metazoa</taxon>
        <taxon>Chordata</taxon>
        <taxon>Craniata</taxon>
        <taxon>Vertebrata</taxon>
        <taxon>Euteleostomi</taxon>
        <taxon>Actinopterygii</taxon>
        <taxon>Neopterygii</taxon>
        <taxon>Teleostei</taxon>
        <taxon>Neoteleostei</taxon>
        <taxon>Acanthomorphata</taxon>
        <taxon>Eupercaria</taxon>
        <taxon>Perciformes</taxon>
        <taxon>Cottioidei</taxon>
        <taxon>Cottales</taxon>
        <taxon>Liparidae</taxon>
        <taxon>Liparis</taxon>
    </lineage>
</organism>
<name>A0A4Z2JHZ2_9TELE</name>
<comment type="function">
    <text evidence="7">Probable hydrolase that can remove 'Lys-48'-linked conjugated ubiquitin from proteins.</text>
</comment>
<evidence type="ECO:0000259" key="9">
    <source>
        <dbReference type="SMART" id="SM01174"/>
    </source>
</evidence>
<dbReference type="GO" id="GO:0071108">
    <property type="term" value="P:protein K48-linked deubiquitination"/>
    <property type="evidence" value="ECO:0007669"/>
    <property type="project" value="InterPro"/>
</dbReference>
<dbReference type="AlphaFoldDB" id="A0A4Z2JHZ2"/>
<protein>
    <recommendedName>
        <fullName evidence="8">Ubiquitin carboxyl-terminal hydrolase MINDY</fullName>
        <ecNumber evidence="8">3.4.19.12</ecNumber>
    </recommendedName>
</protein>
<keyword evidence="3 8" id="KW-0645">Protease</keyword>
<comment type="function">
    <text evidence="8">Hydrolase that can remove 'Lys-48'-linked conjugated ubiquitin from proteins.</text>
</comment>